<accession>A0A3P6FSN3</accession>
<sequence>MTTRSSSALNMPGGNLDLIKNGDQTLCPEMVQRTKGRKLRRWCLTWKRLGLLVLRLAKQPNTRSMGMKQLLINYRAC</sequence>
<gene>
    <name evidence="1" type="ORF">BOLC8T49247H</name>
</gene>
<dbReference type="AlphaFoldDB" id="A0A3P6FSN3"/>
<name>A0A3P6FSN3_BRAOL</name>
<organism evidence="1">
    <name type="scientific">Brassica oleracea</name>
    <name type="common">Wild cabbage</name>
    <dbReference type="NCBI Taxonomy" id="3712"/>
    <lineage>
        <taxon>Eukaryota</taxon>
        <taxon>Viridiplantae</taxon>
        <taxon>Streptophyta</taxon>
        <taxon>Embryophyta</taxon>
        <taxon>Tracheophyta</taxon>
        <taxon>Spermatophyta</taxon>
        <taxon>Magnoliopsida</taxon>
        <taxon>eudicotyledons</taxon>
        <taxon>Gunneridae</taxon>
        <taxon>Pentapetalae</taxon>
        <taxon>rosids</taxon>
        <taxon>malvids</taxon>
        <taxon>Brassicales</taxon>
        <taxon>Brassicaceae</taxon>
        <taxon>Brassiceae</taxon>
        <taxon>Brassica</taxon>
    </lineage>
</organism>
<evidence type="ECO:0000313" key="1">
    <source>
        <dbReference type="EMBL" id="VDD56018.1"/>
    </source>
</evidence>
<protein>
    <submittedName>
        <fullName evidence="1">Uncharacterized protein</fullName>
    </submittedName>
</protein>
<proteinExistence type="predicted"/>
<reference evidence="1" key="1">
    <citation type="submission" date="2018-11" db="EMBL/GenBank/DDBJ databases">
        <authorList>
            <consortium name="Genoscope - CEA"/>
            <person name="William W."/>
        </authorList>
    </citation>
    <scope>NUCLEOTIDE SEQUENCE</scope>
</reference>
<dbReference type="EMBL" id="LR031879">
    <property type="protein sequence ID" value="VDD56018.1"/>
    <property type="molecule type" value="Genomic_DNA"/>
</dbReference>